<dbReference type="EMBL" id="JACJLV010000076">
    <property type="protein sequence ID" value="MBM6827899.1"/>
    <property type="molecule type" value="Genomic_DNA"/>
</dbReference>
<dbReference type="InterPro" id="IPR013688">
    <property type="entry name" value="GBS_Bsp-like"/>
</dbReference>
<keyword evidence="6 7" id="KW-0472">Membrane</keyword>
<dbReference type="SUPFAM" id="SSF53649">
    <property type="entry name" value="Alkaline phosphatase-like"/>
    <property type="match status" value="1"/>
</dbReference>
<dbReference type="CDD" id="cd16015">
    <property type="entry name" value="LTA_synthase"/>
    <property type="match status" value="1"/>
</dbReference>
<proteinExistence type="predicted"/>
<evidence type="ECO:0000256" key="3">
    <source>
        <dbReference type="ARBA" id="ARBA00022475"/>
    </source>
</evidence>
<keyword evidence="3" id="KW-1003">Cell membrane</keyword>
<evidence type="ECO:0000256" key="2">
    <source>
        <dbReference type="ARBA" id="ARBA00004936"/>
    </source>
</evidence>
<dbReference type="InterPro" id="IPR017850">
    <property type="entry name" value="Alkaline_phosphatase_core_sf"/>
</dbReference>
<evidence type="ECO:0000313" key="10">
    <source>
        <dbReference type="Proteomes" id="UP000713880"/>
    </source>
</evidence>
<feature type="domain" description="Sulfatase N-terminal" evidence="8">
    <location>
        <begin position="159"/>
        <end position="402"/>
    </location>
</feature>
<dbReference type="InterPro" id="IPR050448">
    <property type="entry name" value="OpgB/LTA_synthase_biosynth"/>
</dbReference>
<dbReference type="Pfam" id="PF00884">
    <property type="entry name" value="Sulfatase"/>
    <property type="match status" value="1"/>
</dbReference>
<dbReference type="PANTHER" id="PTHR47371:SF3">
    <property type="entry name" value="PHOSPHOGLYCEROL TRANSFERASE I"/>
    <property type="match status" value="1"/>
</dbReference>
<name>A0A938X467_9CLOT</name>
<keyword evidence="5 7" id="KW-1133">Transmembrane helix</keyword>
<sequence length="612" mass="68838">MKLLKCILLKLLAAVETTLLLISALIAPLLFFSVQWMFRTWNHLSMDELVFHLQSPLEGTNTEMVQEYLSECLAPALMVFLAVVIVAVVSSKKKWRYRYFSNGVILTALLLVAGGSIYTTVQKLDVDGYMESKGSYSEFVDTYYVDPADVTITFPEQKRNLIYIFLESMETTYADQENGGAFRENVIPELTEIAQENEDFSGESEELNGAYMTTGTTWTMGAMFAHTSGLPLNISIGSNDMDTQDHFFPGIFTLGDILENEGYSQTLLIGSDATFGGRRLYFTEHGNYDMVDYPYAIGNGMIPEDYYVWWGYEDHYLFDFAKDKLRELSRQDNPFNLTMLTVDTHFEDGYVCSECQDAYGDDQYSNVMACSSRQLDEFLQWIQKQDFFEDTTIVLAGDHLTMDSNYCEDVGGDYERKVYTAYINAAVEPEVLKERTYTTMDHFPTTLAALGAEIDGNRLGLGTNLFSAEQTLTERFGIDKLEQEMQKKSGLLEELAEIDRDTESLKVREGRVPTATVQVGTYSYTQGLLPVTVIDIENVEAGVQSIQIAVWTQEDQSDLQWIQLENMGDGSYSGNVNVAASGYRTGEYQIHAYVVDGNGEQSVLGTAVGFVE</sequence>
<comment type="caution">
    <text evidence="9">The sequence shown here is derived from an EMBL/GenBank/DDBJ whole genome shotgun (WGS) entry which is preliminary data.</text>
</comment>
<accession>A0A938X467</accession>
<feature type="transmembrane region" description="Helical" evidence="7">
    <location>
        <begin position="12"/>
        <end position="38"/>
    </location>
</feature>
<dbReference type="Gene3D" id="3.40.720.10">
    <property type="entry name" value="Alkaline Phosphatase, subunit A"/>
    <property type="match status" value="1"/>
</dbReference>
<evidence type="ECO:0000313" key="9">
    <source>
        <dbReference type="EMBL" id="MBM6827899.1"/>
    </source>
</evidence>
<feature type="transmembrane region" description="Helical" evidence="7">
    <location>
        <begin position="73"/>
        <end position="91"/>
    </location>
</feature>
<dbReference type="InterPro" id="IPR000917">
    <property type="entry name" value="Sulfatase_N"/>
</dbReference>
<evidence type="ECO:0000256" key="6">
    <source>
        <dbReference type="ARBA" id="ARBA00023136"/>
    </source>
</evidence>
<evidence type="ECO:0000256" key="4">
    <source>
        <dbReference type="ARBA" id="ARBA00022692"/>
    </source>
</evidence>
<dbReference type="Pfam" id="PF08481">
    <property type="entry name" value="GBS_Bsp-like"/>
    <property type="match status" value="1"/>
</dbReference>
<dbReference type="PANTHER" id="PTHR47371">
    <property type="entry name" value="LIPOTEICHOIC ACID SYNTHASE"/>
    <property type="match status" value="1"/>
</dbReference>
<organism evidence="9 10">
    <name type="scientific">Mordavella massiliensis</name>
    <dbReference type="NCBI Taxonomy" id="1871024"/>
    <lineage>
        <taxon>Bacteria</taxon>
        <taxon>Bacillati</taxon>
        <taxon>Bacillota</taxon>
        <taxon>Clostridia</taxon>
        <taxon>Eubacteriales</taxon>
        <taxon>Clostridiaceae</taxon>
        <taxon>Mordavella</taxon>
    </lineage>
</organism>
<keyword evidence="10" id="KW-1185">Reference proteome</keyword>
<dbReference type="Proteomes" id="UP000713880">
    <property type="component" value="Unassembled WGS sequence"/>
</dbReference>
<evidence type="ECO:0000259" key="8">
    <source>
        <dbReference type="Pfam" id="PF00884"/>
    </source>
</evidence>
<reference evidence="9" key="1">
    <citation type="submission" date="2020-08" db="EMBL/GenBank/DDBJ databases">
        <authorList>
            <person name="Cejkova D."/>
            <person name="Kubasova T."/>
            <person name="Jahodarova E."/>
            <person name="Rychlik I."/>
        </authorList>
    </citation>
    <scope>NUCLEOTIDE SEQUENCE</scope>
    <source>
        <strain evidence="9">An420c</strain>
    </source>
</reference>
<evidence type="ECO:0000256" key="7">
    <source>
        <dbReference type="SAM" id="Phobius"/>
    </source>
</evidence>
<reference evidence="9" key="2">
    <citation type="journal article" date="2021" name="Sci. Rep.">
        <title>The distribution of antibiotic resistance genes in chicken gut microbiota commensals.</title>
        <authorList>
            <person name="Juricova H."/>
            <person name="Matiasovicova J."/>
            <person name="Kubasova T."/>
            <person name="Cejkova D."/>
            <person name="Rychlik I."/>
        </authorList>
    </citation>
    <scope>NUCLEOTIDE SEQUENCE</scope>
    <source>
        <strain evidence="9">An420c</strain>
    </source>
</reference>
<comment type="pathway">
    <text evidence="2">Cell wall biogenesis; lipoteichoic acid biosynthesis.</text>
</comment>
<keyword evidence="4 7" id="KW-0812">Transmembrane</keyword>
<evidence type="ECO:0000256" key="1">
    <source>
        <dbReference type="ARBA" id="ARBA00004651"/>
    </source>
</evidence>
<dbReference type="GO" id="GO:0005886">
    <property type="term" value="C:plasma membrane"/>
    <property type="evidence" value="ECO:0007669"/>
    <property type="project" value="UniProtKB-SubCell"/>
</dbReference>
<gene>
    <name evidence="9" type="ORF">H6A13_12500</name>
</gene>
<protein>
    <submittedName>
        <fullName evidence="9">GBS Bsp-like repeat-containing protein</fullName>
    </submittedName>
</protein>
<dbReference type="AlphaFoldDB" id="A0A938X467"/>
<evidence type="ECO:0000256" key="5">
    <source>
        <dbReference type="ARBA" id="ARBA00022989"/>
    </source>
</evidence>
<dbReference type="Gene3D" id="2.60.40.3760">
    <property type="match status" value="1"/>
</dbReference>
<feature type="transmembrane region" description="Helical" evidence="7">
    <location>
        <begin position="103"/>
        <end position="121"/>
    </location>
</feature>
<comment type="subcellular location">
    <subcellularLocation>
        <location evidence="1">Cell membrane</location>
        <topology evidence="1">Multi-pass membrane protein</topology>
    </subcellularLocation>
</comment>